<evidence type="ECO:0000313" key="8">
    <source>
        <dbReference type="EMBL" id="WTW31063.1"/>
    </source>
</evidence>
<evidence type="ECO:0000256" key="2">
    <source>
        <dbReference type="ARBA" id="ARBA00007825"/>
    </source>
</evidence>
<dbReference type="PANTHER" id="PTHR33711">
    <property type="entry name" value="DIOXYGENASE, PUTATIVE (AFU_ORTHOLOGUE AFUA_2G02910)-RELATED"/>
    <property type="match status" value="1"/>
</dbReference>
<dbReference type="InterPro" id="IPR039390">
    <property type="entry name" value="1_2-HQD/HQD"/>
</dbReference>
<accession>A0ABZ1MVB7</accession>
<keyword evidence="6" id="KW-0408">Iron</keyword>
<evidence type="ECO:0000259" key="7">
    <source>
        <dbReference type="PROSITE" id="PS00083"/>
    </source>
</evidence>
<dbReference type="CDD" id="cd03461">
    <property type="entry name" value="1_2-HQD"/>
    <property type="match status" value="1"/>
</dbReference>
<protein>
    <submittedName>
        <fullName evidence="8">Intradiol ring-cleavage dioxygenase</fullName>
    </submittedName>
</protein>
<dbReference type="Pfam" id="PF04444">
    <property type="entry name" value="Dioxygenase_N"/>
    <property type="match status" value="1"/>
</dbReference>
<evidence type="ECO:0000256" key="5">
    <source>
        <dbReference type="ARBA" id="ARBA00023002"/>
    </source>
</evidence>
<dbReference type="GO" id="GO:0051213">
    <property type="term" value="F:dioxygenase activity"/>
    <property type="evidence" value="ECO:0007669"/>
    <property type="project" value="UniProtKB-KW"/>
</dbReference>
<evidence type="ECO:0000313" key="9">
    <source>
        <dbReference type="Proteomes" id="UP001621512"/>
    </source>
</evidence>
<evidence type="ECO:0000256" key="3">
    <source>
        <dbReference type="ARBA" id="ARBA00022723"/>
    </source>
</evidence>
<dbReference type="Gene3D" id="2.60.130.10">
    <property type="entry name" value="Aromatic compound dioxygenase"/>
    <property type="match status" value="1"/>
</dbReference>
<evidence type="ECO:0000256" key="6">
    <source>
        <dbReference type="ARBA" id="ARBA00023004"/>
    </source>
</evidence>
<comment type="similarity">
    <text evidence="2">Belongs to the intradiol ring-cleavage dioxygenase family.</text>
</comment>
<organism evidence="8 9">
    <name type="scientific">Streptomyces purpurascens</name>
    <dbReference type="NCBI Taxonomy" id="1924"/>
    <lineage>
        <taxon>Bacteria</taxon>
        <taxon>Bacillati</taxon>
        <taxon>Actinomycetota</taxon>
        <taxon>Actinomycetes</taxon>
        <taxon>Kitasatosporales</taxon>
        <taxon>Streptomycetaceae</taxon>
        <taxon>Streptomyces</taxon>
    </lineage>
</organism>
<dbReference type="InterPro" id="IPR000627">
    <property type="entry name" value="Intradiol_dOase_C"/>
</dbReference>
<dbReference type="Pfam" id="PF00775">
    <property type="entry name" value="Dioxygenase_C"/>
    <property type="match status" value="1"/>
</dbReference>
<keyword evidence="4 8" id="KW-0223">Dioxygenase</keyword>
<reference evidence="8 9" key="1">
    <citation type="submission" date="2022-10" db="EMBL/GenBank/DDBJ databases">
        <title>The complete genomes of actinobacterial strains from the NBC collection.</title>
        <authorList>
            <person name="Joergensen T.S."/>
            <person name="Alvarez Arevalo M."/>
            <person name="Sterndorff E.B."/>
            <person name="Faurdal D."/>
            <person name="Vuksanovic O."/>
            <person name="Mourched A.-S."/>
            <person name="Charusanti P."/>
            <person name="Shaw S."/>
            <person name="Blin K."/>
            <person name="Weber T."/>
        </authorList>
    </citation>
    <scope>NUCLEOTIDE SEQUENCE [LARGE SCALE GENOMIC DNA]</scope>
    <source>
        <strain evidence="8 9">NBC_00017</strain>
    </source>
</reference>
<sequence>MTTDATGADVTEQALASLRGTADPRLRELLTGLVRHLHDFARETRLTQEEWEWAIAFLTATGQACTDTRQEFILLSDVLGLSMLVEAVNGDRAPGATESTVLGPFHMTESPVRELGDDIDLVGGGETCVISGRVLARDGTPLPGAVVDVWQADDKGYYDVQQPGVQPAGNGRGLFTADAEGRFWFRTCVPAAYPIPTDGPVGGLLRATGRHPYRPAHIHFIATAEGHTPVTTHIFVAGGEYLDSDAVFAVKQSLVQDFTETDDPSLAGRFGVPNPFRLARFDLVLERAA</sequence>
<dbReference type="RefSeq" id="WP_405508223.1">
    <property type="nucleotide sequence ID" value="NZ_CP108341.1"/>
</dbReference>
<comment type="cofactor">
    <cofactor evidence="1">
        <name>Fe(3+)</name>
        <dbReference type="ChEBI" id="CHEBI:29034"/>
    </cofactor>
</comment>
<keyword evidence="9" id="KW-1185">Reference proteome</keyword>
<evidence type="ECO:0000256" key="1">
    <source>
        <dbReference type="ARBA" id="ARBA00001965"/>
    </source>
</evidence>
<dbReference type="InterPro" id="IPR050770">
    <property type="entry name" value="Intradiol_RC_Dioxygenase"/>
</dbReference>
<proteinExistence type="inferred from homology"/>
<dbReference type="Proteomes" id="UP001621512">
    <property type="component" value="Chromosome"/>
</dbReference>
<dbReference type="InterPro" id="IPR007535">
    <property type="entry name" value="Catechol_dOase_N"/>
</dbReference>
<dbReference type="EMBL" id="CP108341">
    <property type="protein sequence ID" value="WTW31063.1"/>
    <property type="molecule type" value="Genomic_DNA"/>
</dbReference>
<evidence type="ECO:0000256" key="4">
    <source>
        <dbReference type="ARBA" id="ARBA00022964"/>
    </source>
</evidence>
<dbReference type="InterPro" id="IPR015889">
    <property type="entry name" value="Intradiol_dOase_core"/>
</dbReference>
<name>A0ABZ1MVB7_STREF</name>
<dbReference type="SUPFAM" id="SSF49482">
    <property type="entry name" value="Aromatic compound dioxygenase"/>
    <property type="match status" value="1"/>
</dbReference>
<dbReference type="PROSITE" id="PS00083">
    <property type="entry name" value="INTRADIOL_DIOXYGENAS"/>
    <property type="match status" value="1"/>
</dbReference>
<feature type="domain" description="Intradiol ring-cleavage dioxygenases" evidence="7">
    <location>
        <begin position="130"/>
        <end position="158"/>
    </location>
</feature>
<dbReference type="PANTHER" id="PTHR33711:SF7">
    <property type="entry name" value="INTRADIOL RING-CLEAVAGE DIOXYGENASES DOMAIN-CONTAINING PROTEIN-RELATED"/>
    <property type="match status" value="1"/>
</dbReference>
<keyword evidence="3" id="KW-0479">Metal-binding</keyword>
<gene>
    <name evidence="8" type="ORF">OHU35_35460</name>
</gene>
<keyword evidence="5" id="KW-0560">Oxidoreductase</keyword>